<dbReference type="Proteomes" id="UP000308092">
    <property type="component" value="Unassembled WGS sequence"/>
</dbReference>
<gene>
    <name evidence="1" type="ORF">EYZ11_006862</name>
</gene>
<proteinExistence type="predicted"/>
<dbReference type="AlphaFoldDB" id="A0A4S3JEQ5"/>
<evidence type="ECO:0000313" key="1">
    <source>
        <dbReference type="EMBL" id="THC93650.1"/>
    </source>
</evidence>
<comment type="caution">
    <text evidence="1">The sequence shown here is derived from an EMBL/GenBank/DDBJ whole genome shotgun (WGS) entry which is preliminary data.</text>
</comment>
<organism evidence="1 2">
    <name type="scientific">Aspergillus tanneri</name>
    <dbReference type="NCBI Taxonomy" id="1220188"/>
    <lineage>
        <taxon>Eukaryota</taxon>
        <taxon>Fungi</taxon>
        <taxon>Dikarya</taxon>
        <taxon>Ascomycota</taxon>
        <taxon>Pezizomycotina</taxon>
        <taxon>Eurotiomycetes</taxon>
        <taxon>Eurotiomycetidae</taxon>
        <taxon>Eurotiales</taxon>
        <taxon>Aspergillaceae</taxon>
        <taxon>Aspergillus</taxon>
        <taxon>Aspergillus subgen. Circumdati</taxon>
    </lineage>
</organism>
<evidence type="ECO:0000313" key="2">
    <source>
        <dbReference type="Proteomes" id="UP000308092"/>
    </source>
</evidence>
<name>A0A4S3JEQ5_9EURO</name>
<keyword evidence="2" id="KW-1185">Reference proteome</keyword>
<dbReference type="EMBL" id="SOSA01000252">
    <property type="protein sequence ID" value="THC93650.1"/>
    <property type="molecule type" value="Genomic_DNA"/>
</dbReference>
<dbReference type="VEuPathDB" id="FungiDB:EYZ11_006862"/>
<sequence length="571" mass="64389">MSPKAANIEFHVKPYLKAELEDWFPRIAAHEGRRSQPVPRIPTKVDKGDNFVFGINSAHGGELYKNKKDIEDSGRVEADPDISAAVNIHYYELLVPELQGKKPKYGFYRGWRNVSVQPGTTKTHPIEAEEYIVSAEGLYNPVDTVVVTAQISSTSLTVKPHTSTIKVGFDVQRYSAMYLMMDKTITTNYSGLTHEGVKVKVERHVNELGGKLSYLFRSRLPRTSKVHRKLLPANEVPSVDVGVDSITKNNLIYSFHTEGCPNHWFHTRQGRGGFSCGVLIPNGTVLVRLTSEETGFIYTKNVNVQDNDPYFSVPVQPGKYKVQAKNFIDKNHILHSIAFGQQLTLPRFLSFGSTTDLAINSKEYVHKDNFVEARVFSVFSVFSIFHYTVNAGGSPDPQERTGKAIDFANQVEEELKKKDPKASVVLVIVAYTWGKSSFCTHILNSDLLCSVDETTHMKVGESLEKALKDLKLTYKVLKSIKEDNDKQYARTVNWLVRRIAPDVSFAWQFNIWGIGKPGESATWIYNKDSMAKIKAELACTRLKNLRVFDMEDLDDDHDMKNTNPPNFIAVD</sequence>
<reference evidence="1 2" key="1">
    <citation type="submission" date="2019-03" db="EMBL/GenBank/DDBJ databases">
        <title>The genome sequence of a newly discovered highly antifungal drug resistant Aspergillus species, Aspergillus tanneri NIH 1004.</title>
        <authorList>
            <person name="Mounaud S."/>
            <person name="Singh I."/>
            <person name="Joardar V."/>
            <person name="Pakala S."/>
            <person name="Pakala S."/>
            <person name="Venepally P."/>
            <person name="Hoover J."/>
            <person name="Nierman W."/>
            <person name="Chung J."/>
            <person name="Losada L."/>
        </authorList>
    </citation>
    <scope>NUCLEOTIDE SEQUENCE [LARGE SCALE GENOMIC DNA]</scope>
    <source>
        <strain evidence="1 2">NIH1004</strain>
    </source>
</reference>
<protein>
    <submittedName>
        <fullName evidence="1">Uncharacterized protein</fullName>
    </submittedName>
</protein>
<accession>A0A4S3JEQ5</accession>